<dbReference type="AlphaFoldDB" id="A0A9E4T4Q1"/>
<keyword evidence="3 5" id="KW-0378">Hydrolase</keyword>
<evidence type="ECO:0000313" key="8">
    <source>
        <dbReference type="EMBL" id="MCG7948661.1"/>
    </source>
</evidence>
<comment type="caution">
    <text evidence="8">The sequence shown here is derived from an EMBL/GenBank/DDBJ whole genome shotgun (WGS) entry which is preliminary data.</text>
</comment>
<evidence type="ECO:0000313" key="9">
    <source>
        <dbReference type="Proteomes" id="UP000886667"/>
    </source>
</evidence>
<dbReference type="InterPro" id="IPR038765">
    <property type="entry name" value="Papain-like_cys_pep_sf"/>
</dbReference>
<dbReference type="SMART" id="SM00230">
    <property type="entry name" value="CysPc"/>
    <property type="match status" value="1"/>
</dbReference>
<accession>A0A9E4T4Q1</accession>
<dbReference type="PANTHER" id="PTHR10183">
    <property type="entry name" value="CALPAIN"/>
    <property type="match status" value="1"/>
</dbReference>
<evidence type="ECO:0000259" key="7">
    <source>
        <dbReference type="PROSITE" id="PS50203"/>
    </source>
</evidence>
<dbReference type="PROSITE" id="PS50203">
    <property type="entry name" value="CALPAIN_CAT"/>
    <property type="match status" value="1"/>
</dbReference>
<keyword evidence="2 5" id="KW-0645">Protease</keyword>
<feature type="region of interest" description="Disordered" evidence="6">
    <location>
        <begin position="125"/>
        <end position="145"/>
    </location>
</feature>
<dbReference type="Pfam" id="PF00648">
    <property type="entry name" value="Peptidase_C2"/>
    <property type="match status" value="1"/>
</dbReference>
<dbReference type="PANTHER" id="PTHR10183:SF379">
    <property type="entry name" value="CALPAIN-5"/>
    <property type="match status" value="1"/>
</dbReference>
<evidence type="ECO:0000256" key="4">
    <source>
        <dbReference type="ARBA" id="ARBA00022807"/>
    </source>
</evidence>
<dbReference type="Proteomes" id="UP000886667">
    <property type="component" value="Unassembled WGS sequence"/>
</dbReference>
<proteinExistence type="inferred from homology"/>
<organism evidence="8 9">
    <name type="scientific">Candidatus Thiodiazotropha taylori</name>
    <dbReference type="NCBI Taxonomy" id="2792791"/>
    <lineage>
        <taxon>Bacteria</taxon>
        <taxon>Pseudomonadati</taxon>
        <taxon>Pseudomonadota</taxon>
        <taxon>Gammaproteobacteria</taxon>
        <taxon>Chromatiales</taxon>
        <taxon>Sedimenticolaceae</taxon>
        <taxon>Candidatus Thiodiazotropha</taxon>
    </lineage>
</organism>
<dbReference type="Gene3D" id="3.90.70.10">
    <property type="entry name" value="Cysteine proteinases"/>
    <property type="match status" value="1"/>
</dbReference>
<comment type="similarity">
    <text evidence="1">Belongs to the peptidase C2 family.</text>
</comment>
<evidence type="ECO:0000256" key="6">
    <source>
        <dbReference type="SAM" id="MobiDB-lite"/>
    </source>
</evidence>
<name>A0A9E4T4Q1_9GAMM</name>
<sequence>MIKSTLFTRITNHISIQNKGITNSHLALSAGKKLFIQTKQCQSNRETTIKKEFKKLPQNEKNILANDFITEAGQDGIELLSDTPDGQHALAEIYQYASDNQAAVIRSVHIKQGNTAVNYSERYDSSTTSRITDPDPHKNIFGPPTTRTDDQLFIDGISIDDVNQGSLGDCYLIATIASIAKTNPEFISNMIADNQDGTYTVRLYDAGHPRYIRVDADLYRNDNGDPAYTHGTNPREIWPAIIEKAYAKINGGYDDIVSGYPRAALLALTGNVPHWSSTSSISLDNMYSQMERALTTGRPVIASSLSSGDSNYEQNGLAFRHAYSVTGVYTDTNGQRWVNLRNPWGYSTDQRVEYRSSSYNSNIYKPGDSIPDYYDGNFRMKIEDFQQLFRKIAYDSGINVNNWLPDS</sequence>
<dbReference type="SUPFAM" id="SSF54001">
    <property type="entry name" value="Cysteine proteinases"/>
    <property type="match status" value="1"/>
</dbReference>
<dbReference type="InterPro" id="IPR000169">
    <property type="entry name" value="Pept_cys_AS"/>
</dbReference>
<feature type="domain" description="Calpain catalytic" evidence="7">
    <location>
        <begin position="143"/>
        <end position="394"/>
    </location>
</feature>
<gene>
    <name evidence="8" type="ORF">JAZ07_20160</name>
</gene>
<reference evidence="8" key="1">
    <citation type="journal article" date="2021" name="Proc. Natl. Acad. Sci. U.S.A.">
        <title>Global biogeography of chemosynthetic symbionts reveals both localized and globally distributed symbiont groups. .</title>
        <authorList>
            <person name="Osvatic J.T."/>
            <person name="Wilkins L.G.E."/>
            <person name="Leibrecht L."/>
            <person name="Leray M."/>
            <person name="Zauner S."/>
            <person name="Polzin J."/>
            <person name="Camacho Y."/>
            <person name="Gros O."/>
            <person name="van Gils J.A."/>
            <person name="Eisen J.A."/>
            <person name="Petersen J.M."/>
            <person name="Yuen B."/>
        </authorList>
    </citation>
    <scope>NUCLEOTIDE SEQUENCE</scope>
    <source>
        <strain evidence="8">MAGclacostrist064TRANS</strain>
    </source>
</reference>
<feature type="active site" evidence="5">
    <location>
        <position position="342"/>
    </location>
</feature>
<feature type="active site" evidence="5">
    <location>
        <position position="321"/>
    </location>
</feature>
<dbReference type="InterPro" id="IPR022684">
    <property type="entry name" value="Calpain_cysteine_protease"/>
</dbReference>
<protein>
    <submittedName>
        <fullName evidence="8">C2 family cysteine protease</fullName>
    </submittedName>
</protein>
<dbReference type="PRINTS" id="PR00704">
    <property type="entry name" value="CALPAIN"/>
</dbReference>
<evidence type="ECO:0000256" key="5">
    <source>
        <dbReference type="PROSITE-ProRule" id="PRU00239"/>
    </source>
</evidence>
<feature type="active site" evidence="5">
    <location>
        <position position="170"/>
    </location>
</feature>
<dbReference type="InterPro" id="IPR001300">
    <property type="entry name" value="Peptidase_C2_calpain_cat"/>
</dbReference>
<evidence type="ECO:0000256" key="3">
    <source>
        <dbReference type="ARBA" id="ARBA00022801"/>
    </source>
</evidence>
<dbReference type="EMBL" id="JAEPCM010000761">
    <property type="protein sequence ID" value="MCG7948661.1"/>
    <property type="molecule type" value="Genomic_DNA"/>
</dbReference>
<evidence type="ECO:0000256" key="1">
    <source>
        <dbReference type="ARBA" id="ARBA00007623"/>
    </source>
</evidence>
<dbReference type="GO" id="GO:0006508">
    <property type="term" value="P:proteolysis"/>
    <property type="evidence" value="ECO:0007669"/>
    <property type="project" value="UniProtKB-KW"/>
</dbReference>
<evidence type="ECO:0000256" key="2">
    <source>
        <dbReference type="ARBA" id="ARBA00022670"/>
    </source>
</evidence>
<keyword evidence="4 5" id="KW-0788">Thiol protease</keyword>
<dbReference type="GO" id="GO:0004198">
    <property type="term" value="F:calcium-dependent cysteine-type endopeptidase activity"/>
    <property type="evidence" value="ECO:0007669"/>
    <property type="project" value="InterPro"/>
</dbReference>
<dbReference type="PROSITE" id="PS00139">
    <property type="entry name" value="THIOL_PROTEASE_CYS"/>
    <property type="match status" value="1"/>
</dbReference>